<name>A0ABM8PID7_9HYPH</name>
<evidence type="ECO:0000313" key="2">
    <source>
        <dbReference type="Proteomes" id="UP000601041"/>
    </source>
</evidence>
<comment type="caution">
    <text evidence="1">The sequence shown here is derived from an EMBL/GenBank/DDBJ whole genome shotgun (WGS) entry which is preliminary data.</text>
</comment>
<dbReference type="EMBL" id="CABFWE030000005">
    <property type="protein sequence ID" value="CAD7031610.1"/>
    <property type="molecule type" value="Genomic_DNA"/>
</dbReference>
<accession>A0ABM8PID7</accession>
<evidence type="ECO:0000313" key="1">
    <source>
        <dbReference type="EMBL" id="CAD7031610.1"/>
    </source>
</evidence>
<reference evidence="1 2" key="1">
    <citation type="submission" date="2020-11" db="EMBL/GenBank/DDBJ databases">
        <authorList>
            <person name="Lassalle F."/>
        </authorList>
    </citation>
    <scope>NUCLEOTIDE SEQUENCE [LARGE SCALE GENOMIC DNA]</scope>
    <source>
        <strain evidence="1 2">AB21</strain>
    </source>
</reference>
<protein>
    <submittedName>
        <fullName evidence="1">Uncharacterized protein</fullName>
    </submittedName>
</protein>
<dbReference type="Proteomes" id="UP000601041">
    <property type="component" value="Unassembled WGS sequence"/>
</dbReference>
<proteinExistence type="predicted"/>
<organism evidence="1 2">
    <name type="scientific">Pseudorhizobium halotolerans</name>
    <dbReference type="NCBI Taxonomy" id="1233081"/>
    <lineage>
        <taxon>Bacteria</taxon>
        <taxon>Pseudomonadati</taxon>
        <taxon>Pseudomonadota</taxon>
        <taxon>Alphaproteobacteria</taxon>
        <taxon>Hyphomicrobiales</taxon>
        <taxon>Rhizobiaceae</taxon>
        <taxon>Rhizobium/Agrobacterium group</taxon>
        <taxon>Pseudorhizobium</taxon>
    </lineage>
</organism>
<sequence length="44" mass="5083">MTICLLDRFDLVHLTNEAFRTSYRVLPRPTCGGHLRLRRPAGKT</sequence>
<gene>
    <name evidence="1" type="ORF">RHAB21_01890</name>
</gene>
<keyword evidence="2" id="KW-1185">Reference proteome</keyword>